<dbReference type="OrthoDB" id="9881191at2"/>
<comment type="caution">
    <text evidence="2">The sequence shown here is derived from an EMBL/GenBank/DDBJ whole genome shotgun (WGS) entry which is preliminary data.</text>
</comment>
<keyword evidence="1" id="KW-0732">Signal</keyword>
<protein>
    <submittedName>
        <fullName evidence="2">Uncharacterized protein</fullName>
    </submittedName>
</protein>
<dbReference type="GeneID" id="97902704"/>
<dbReference type="EMBL" id="JAJA02000001">
    <property type="protein sequence ID" value="KWS03773.1"/>
    <property type="molecule type" value="Genomic_DNA"/>
</dbReference>
<gene>
    <name evidence="2" type="ORF">AZ78_1322</name>
</gene>
<dbReference type="PROSITE" id="PS51257">
    <property type="entry name" value="PROKAR_LIPOPROTEIN"/>
    <property type="match status" value="1"/>
</dbReference>
<evidence type="ECO:0000313" key="3">
    <source>
        <dbReference type="Proteomes" id="UP000023435"/>
    </source>
</evidence>
<feature type="chain" id="PRO_5007163612" evidence="1">
    <location>
        <begin position="29"/>
        <end position="76"/>
    </location>
</feature>
<dbReference type="Proteomes" id="UP000023435">
    <property type="component" value="Unassembled WGS sequence"/>
</dbReference>
<name>A0A120AFZ0_9GAMM</name>
<evidence type="ECO:0000256" key="1">
    <source>
        <dbReference type="SAM" id="SignalP"/>
    </source>
</evidence>
<reference evidence="2 3" key="1">
    <citation type="journal article" date="2014" name="Genome Announc.">
        <title>Draft Genome Sequence of Lysobacter capsici AZ78, a Bacterium Antagonistic to Plant-Pathogenic Oomycetes.</title>
        <authorList>
            <person name="Puopolo G."/>
            <person name="Sonego P."/>
            <person name="Engelen K."/>
            <person name="Pertot I."/>
        </authorList>
    </citation>
    <scope>NUCLEOTIDE SEQUENCE [LARGE SCALE GENOMIC DNA]</scope>
    <source>
        <strain evidence="2 3">AZ78</strain>
    </source>
</reference>
<feature type="signal peptide" evidence="1">
    <location>
        <begin position="1"/>
        <end position="28"/>
    </location>
</feature>
<dbReference type="AlphaFoldDB" id="A0A120AFZ0"/>
<sequence>MNSTMMKKVAAAVFAAGLMIGAGGTASAQVAGQSCSPNGATTTVVQNGRRNYYTCTNYKWVFVKSCPIGGGPCYTP</sequence>
<keyword evidence="3" id="KW-1185">Reference proteome</keyword>
<evidence type="ECO:0000313" key="2">
    <source>
        <dbReference type="EMBL" id="KWS03773.1"/>
    </source>
</evidence>
<proteinExistence type="predicted"/>
<dbReference type="RefSeq" id="WP_148650280.1">
    <property type="nucleotide sequence ID" value="NZ_JAJA02000001.1"/>
</dbReference>
<organism evidence="2 3">
    <name type="scientific">Lysobacter capsici AZ78</name>
    <dbReference type="NCBI Taxonomy" id="1444315"/>
    <lineage>
        <taxon>Bacteria</taxon>
        <taxon>Pseudomonadati</taxon>
        <taxon>Pseudomonadota</taxon>
        <taxon>Gammaproteobacteria</taxon>
        <taxon>Lysobacterales</taxon>
        <taxon>Lysobacteraceae</taxon>
        <taxon>Lysobacter</taxon>
    </lineage>
</organism>
<accession>A0A120AFZ0</accession>